<sequence length="929" mass="104273">MKQISKVLLFACCLLISFNALKGQETGKLPLISGNYILLPAEQFLLDLQKQTGYRFYFDTTHLDSLRVNGSFRDQPLNAVLDQVFEGTGIGHAISIGSKRVFISKGLQVKTSLPDDFFGVQGQAPKDVAATEQTLTDYVDGNQKTPAATLENKLYVIGDKLAAGSGGNVTIAGYLHDIKTGEPVIGASIYIDKPRINAITDQFGYYSLIVPKGRHTLNIQSLNMKDTRRQVMIYQDGKLNIDLYSQVTALKHVVVSSEKTNAVRNMQMGVQKIDIKAIKQVPVVFGEADVLRVVLTLPGVKSVGEASTGLNVRGGSADQNLILFNDATIFNPAHFFGMFSAFNPEVVKDVQLYKSGIPAKYGGRLSSVLEINSREGNKKNFTGSAGIGLLTSRVNIEGPIVKDKTSFIFGGRTTYANWLLNLLPEEYKHSKASFYDLNLNITHEINKKNSLYLTTYMSRDRFNLNNDTSYNYSNRNVSLKWKHTFNNKWFMILAGGYDFYEYGIGSTRNKINAYKMGFDLSQSYFKAHVNYFANAKQTIEFGVNAVRYELHPGSFKPDGAQSLVAPVIMPSEQALESAVYLSDKYAFSPEFSVEAGLRYSVYTFLGPQSVNNYLPGVPKTESTLTGTTLYDKGKGIKTYHGGEVRLSARYAFNNVMSIKAGYNSQRQYVHMLSNTAAMAPTDIWKLSDPNIRPQYGDQFSVGLYRNFKSNTIETSVEVYYKRIKDYLDYKSGAQLVLNPHIETDVMNTEGKAYGVELMIKKTAGKFNGWFSYTWSRTLLQMNDPAVGTPINNGKWYPANYDKPHDLTFVGNYRISHRFSISLNTSYSTGRPITLPIARFYYAGSERTLYSDRNMYRIPDYFRTDFSMNIEGNHKVHQLTHNSWTIGVYNLTGRKNPYSVYYVSENGVVNGYKLSIFGNAIPYVNFNIRF</sequence>
<keyword evidence="3 7" id="KW-1134">Transmembrane beta strand</keyword>
<organism evidence="10 11">
    <name type="scientific">Sediminibacterium ginsengisoli</name>
    <dbReference type="NCBI Taxonomy" id="413434"/>
    <lineage>
        <taxon>Bacteria</taxon>
        <taxon>Pseudomonadati</taxon>
        <taxon>Bacteroidota</taxon>
        <taxon>Chitinophagia</taxon>
        <taxon>Chitinophagales</taxon>
        <taxon>Chitinophagaceae</taxon>
        <taxon>Sediminibacterium</taxon>
    </lineage>
</organism>
<evidence type="ECO:0000313" key="10">
    <source>
        <dbReference type="EMBL" id="SKA13556.1"/>
    </source>
</evidence>
<keyword evidence="6 7" id="KW-0998">Cell outer membrane</keyword>
<dbReference type="OrthoDB" id="9803050at2"/>
<feature type="signal peptide" evidence="8">
    <location>
        <begin position="1"/>
        <end position="22"/>
    </location>
</feature>
<keyword evidence="8" id="KW-0732">Signal</keyword>
<reference evidence="10 11" key="1">
    <citation type="submission" date="2017-02" db="EMBL/GenBank/DDBJ databases">
        <authorList>
            <person name="Peterson S.W."/>
        </authorList>
    </citation>
    <scope>NUCLEOTIDE SEQUENCE [LARGE SCALE GENOMIC DNA]</scope>
    <source>
        <strain evidence="10 11">DSM 22335</strain>
    </source>
</reference>
<dbReference type="GO" id="GO:0009279">
    <property type="term" value="C:cell outer membrane"/>
    <property type="evidence" value="ECO:0007669"/>
    <property type="project" value="UniProtKB-SubCell"/>
</dbReference>
<feature type="domain" description="TonB-dependent receptor plug" evidence="9">
    <location>
        <begin position="286"/>
        <end position="364"/>
    </location>
</feature>
<name>A0A1T4RCK8_9BACT</name>
<dbReference type="SUPFAM" id="SSF56935">
    <property type="entry name" value="Porins"/>
    <property type="match status" value="1"/>
</dbReference>
<protein>
    <submittedName>
        <fullName evidence="10">Outer membrane receptor proteins, mostly Fe transport</fullName>
    </submittedName>
</protein>
<comment type="subcellular location">
    <subcellularLocation>
        <location evidence="1 7">Cell outer membrane</location>
        <topology evidence="1 7">Multi-pass membrane protein</topology>
    </subcellularLocation>
</comment>
<keyword evidence="4 7" id="KW-0812">Transmembrane</keyword>
<dbReference type="InterPro" id="IPR039426">
    <property type="entry name" value="TonB-dep_rcpt-like"/>
</dbReference>
<feature type="chain" id="PRO_5013159991" evidence="8">
    <location>
        <begin position="23"/>
        <end position="929"/>
    </location>
</feature>
<dbReference type="AlphaFoldDB" id="A0A1T4RCK8"/>
<dbReference type="Pfam" id="PF13715">
    <property type="entry name" value="CarbopepD_reg_2"/>
    <property type="match status" value="1"/>
</dbReference>
<evidence type="ECO:0000259" key="9">
    <source>
        <dbReference type="Pfam" id="PF07715"/>
    </source>
</evidence>
<evidence type="ECO:0000256" key="7">
    <source>
        <dbReference type="PROSITE-ProRule" id="PRU01360"/>
    </source>
</evidence>
<gene>
    <name evidence="10" type="ORF">SAMN04488132_111112</name>
</gene>
<dbReference type="InterPro" id="IPR036942">
    <property type="entry name" value="Beta-barrel_TonB_sf"/>
</dbReference>
<dbReference type="SUPFAM" id="SSF49464">
    <property type="entry name" value="Carboxypeptidase regulatory domain-like"/>
    <property type="match status" value="1"/>
</dbReference>
<dbReference type="Gene3D" id="2.170.130.10">
    <property type="entry name" value="TonB-dependent receptor, plug domain"/>
    <property type="match status" value="1"/>
</dbReference>
<keyword evidence="10" id="KW-0675">Receptor</keyword>
<proteinExistence type="inferred from homology"/>
<evidence type="ECO:0000256" key="5">
    <source>
        <dbReference type="ARBA" id="ARBA00023136"/>
    </source>
</evidence>
<dbReference type="InterPro" id="IPR012910">
    <property type="entry name" value="Plug_dom"/>
</dbReference>
<dbReference type="RefSeq" id="WP_078832493.1">
    <property type="nucleotide sequence ID" value="NZ_FUWH01000011.1"/>
</dbReference>
<dbReference type="PROSITE" id="PS52016">
    <property type="entry name" value="TONB_DEPENDENT_REC_3"/>
    <property type="match status" value="1"/>
</dbReference>
<dbReference type="Proteomes" id="UP000190888">
    <property type="component" value="Unassembled WGS sequence"/>
</dbReference>
<evidence type="ECO:0000256" key="1">
    <source>
        <dbReference type="ARBA" id="ARBA00004571"/>
    </source>
</evidence>
<dbReference type="InterPro" id="IPR037066">
    <property type="entry name" value="Plug_dom_sf"/>
</dbReference>
<evidence type="ECO:0000256" key="3">
    <source>
        <dbReference type="ARBA" id="ARBA00022452"/>
    </source>
</evidence>
<keyword evidence="11" id="KW-1185">Reference proteome</keyword>
<keyword evidence="2 7" id="KW-0813">Transport</keyword>
<dbReference type="STRING" id="413434.SAMN04488132_111112"/>
<evidence type="ECO:0000256" key="6">
    <source>
        <dbReference type="ARBA" id="ARBA00023237"/>
    </source>
</evidence>
<evidence type="ECO:0000313" key="11">
    <source>
        <dbReference type="Proteomes" id="UP000190888"/>
    </source>
</evidence>
<dbReference type="Pfam" id="PF07715">
    <property type="entry name" value="Plug"/>
    <property type="match status" value="1"/>
</dbReference>
<comment type="similarity">
    <text evidence="7">Belongs to the TonB-dependent receptor family.</text>
</comment>
<dbReference type="Gene3D" id="2.60.40.1120">
    <property type="entry name" value="Carboxypeptidase-like, regulatory domain"/>
    <property type="match status" value="1"/>
</dbReference>
<evidence type="ECO:0000256" key="4">
    <source>
        <dbReference type="ARBA" id="ARBA00022692"/>
    </source>
</evidence>
<dbReference type="EMBL" id="FUWH01000011">
    <property type="protein sequence ID" value="SKA13556.1"/>
    <property type="molecule type" value="Genomic_DNA"/>
</dbReference>
<dbReference type="Gene3D" id="2.40.170.20">
    <property type="entry name" value="TonB-dependent receptor, beta-barrel domain"/>
    <property type="match status" value="1"/>
</dbReference>
<evidence type="ECO:0000256" key="8">
    <source>
        <dbReference type="SAM" id="SignalP"/>
    </source>
</evidence>
<accession>A0A1T4RCK8</accession>
<dbReference type="InterPro" id="IPR008969">
    <property type="entry name" value="CarboxyPept-like_regulatory"/>
</dbReference>
<keyword evidence="5 7" id="KW-0472">Membrane</keyword>
<evidence type="ECO:0000256" key="2">
    <source>
        <dbReference type="ARBA" id="ARBA00022448"/>
    </source>
</evidence>